<evidence type="ECO:0000313" key="1">
    <source>
        <dbReference type="EMBL" id="BAY85016.1"/>
    </source>
</evidence>
<organism evidence="1 2">
    <name type="scientific">Calothrix parasitica NIES-267</name>
    <dbReference type="NCBI Taxonomy" id="1973488"/>
    <lineage>
        <taxon>Bacteria</taxon>
        <taxon>Bacillati</taxon>
        <taxon>Cyanobacteriota</taxon>
        <taxon>Cyanophyceae</taxon>
        <taxon>Nostocales</taxon>
        <taxon>Calotrichaceae</taxon>
        <taxon>Calothrix</taxon>
    </lineage>
</organism>
<evidence type="ECO:0000313" key="2">
    <source>
        <dbReference type="Proteomes" id="UP000218418"/>
    </source>
</evidence>
<reference evidence="1 2" key="1">
    <citation type="submission" date="2017-06" db="EMBL/GenBank/DDBJ databases">
        <title>Genome sequencing of cyanobaciteial culture collection at National Institute for Environmental Studies (NIES).</title>
        <authorList>
            <person name="Hirose Y."/>
            <person name="Shimura Y."/>
            <person name="Fujisawa T."/>
            <person name="Nakamura Y."/>
            <person name="Kawachi M."/>
        </authorList>
    </citation>
    <scope>NUCLEOTIDE SEQUENCE [LARGE SCALE GENOMIC DNA]</scope>
    <source>
        <strain evidence="1 2">NIES-267</strain>
    </source>
</reference>
<keyword evidence="2" id="KW-1185">Reference proteome</keyword>
<proteinExistence type="predicted"/>
<dbReference type="AlphaFoldDB" id="A0A1Z4LUU1"/>
<name>A0A1Z4LUU1_9CYAN</name>
<dbReference type="EMBL" id="AP018227">
    <property type="protein sequence ID" value="BAY85016.1"/>
    <property type="molecule type" value="Genomic_DNA"/>
</dbReference>
<gene>
    <name evidence="1" type="ORF">NIES267_45140</name>
</gene>
<sequence length="36" mass="4272">MSREKDRCQKPGFLEKPGFSNLTNDLGMLYSYYHMN</sequence>
<protein>
    <submittedName>
        <fullName evidence="1">Uncharacterized protein</fullName>
    </submittedName>
</protein>
<accession>A0A1Z4LUU1</accession>
<dbReference type="Proteomes" id="UP000218418">
    <property type="component" value="Chromosome"/>
</dbReference>